<keyword evidence="2" id="KW-0227">DNA damage</keyword>
<dbReference type="GO" id="GO:0000709">
    <property type="term" value="P:meiotic joint molecule formation"/>
    <property type="evidence" value="ECO:0007669"/>
    <property type="project" value="TreeGrafter"/>
</dbReference>
<dbReference type="Gene3D" id="1.20.5.170">
    <property type="match status" value="1"/>
</dbReference>
<dbReference type="Pfam" id="PF07061">
    <property type="entry name" value="Swi5"/>
    <property type="match status" value="1"/>
</dbReference>
<evidence type="ECO:0000256" key="4">
    <source>
        <dbReference type="SAM" id="MobiDB-lite"/>
    </source>
</evidence>
<feature type="region of interest" description="Disordered" evidence="4">
    <location>
        <begin position="226"/>
        <end position="308"/>
    </location>
</feature>
<comment type="caution">
    <text evidence="5">The sequence shown here is derived from an EMBL/GenBank/DDBJ whole genome shotgun (WGS) entry which is preliminary data.</text>
</comment>
<evidence type="ECO:0000313" key="5">
    <source>
        <dbReference type="EMBL" id="KAF1850928.1"/>
    </source>
</evidence>
<dbReference type="GO" id="GO:0032798">
    <property type="term" value="C:Swi5-Sfr1 complex"/>
    <property type="evidence" value="ECO:0007669"/>
    <property type="project" value="TreeGrafter"/>
</dbReference>
<dbReference type="PANTHER" id="PTHR28529">
    <property type="entry name" value="DNA REPAIR PROTEIN SWI5 HOMOLOG"/>
    <property type="match status" value="1"/>
</dbReference>
<dbReference type="GO" id="GO:0034974">
    <property type="term" value="C:Swi5-Swi2 complex"/>
    <property type="evidence" value="ECO:0007669"/>
    <property type="project" value="TreeGrafter"/>
</dbReference>
<feature type="compositionally biased region" description="Basic and acidic residues" evidence="4">
    <location>
        <begin position="270"/>
        <end position="281"/>
    </location>
</feature>
<feature type="compositionally biased region" description="Basic and acidic residues" evidence="4">
    <location>
        <begin position="1"/>
        <end position="10"/>
    </location>
</feature>
<protein>
    <recommendedName>
        <fullName evidence="7">Swi5-domain-containing protein</fullName>
    </recommendedName>
</protein>
<dbReference type="OrthoDB" id="255837at2759"/>
<organism evidence="5 6">
    <name type="scientific">Cucurbitaria berberidis CBS 394.84</name>
    <dbReference type="NCBI Taxonomy" id="1168544"/>
    <lineage>
        <taxon>Eukaryota</taxon>
        <taxon>Fungi</taxon>
        <taxon>Dikarya</taxon>
        <taxon>Ascomycota</taxon>
        <taxon>Pezizomycotina</taxon>
        <taxon>Dothideomycetes</taxon>
        <taxon>Pleosporomycetidae</taxon>
        <taxon>Pleosporales</taxon>
        <taxon>Pleosporineae</taxon>
        <taxon>Cucurbitariaceae</taxon>
        <taxon>Cucurbitaria</taxon>
    </lineage>
</organism>
<evidence type="ECO:0000256" key="3">
    <source>
        <dbReference type="ARBA" id="ARBA00023204"/>
    </source>
</evidence>
<dbReference type="InterPro" id="IPR010760">
    <property type="entry name" value="DNA-repair_Swi5"/>
</dbReference>
<comment type="similarity">
    <text evidence="1">Belongs to the SWI5/SAE3 family.</text>
</comment>
<keyword evidence="6" id="KW-1185">Reference proteome</keyword>
<dbReference type="RefSeq" id="XP_040793491.1">
    <property type="nucleotide sequence ID" value="XM_040932508.1"/>
</dbReference>
<gene>
    <name evidence="5" type="ORF">K460DRAFT_361682</name>
</gene>
<dbReference type="Proteomes" id="UP000800039">
    <property type="component" value="Unassembled WGS sequence"/>
</dbReference>
<dbReference type="PANTHER" id="PTHR28529:SF2">
    <property type="entry name" value="DNA REPAIR PROTEIN SWI5 HOMOLOG"/>
    <property type="match status" value="1"/>
</dbReference>
<name>A0A9P4LDK5_9PLEO</name>
<evidence type="ECO:0000313" key="6">
    <source>
        <dbReference type="Proteomes" id="UP000800039"/>
    </source>
</evidence>
<feature type="compositionally biased region" description="Polar residues" evidence="4">
    <location>
        <begin position="251"/>
        <end position="262"/>
    </location>
</feature>
<dbReference type="GeneID" id="63849759"/>
<keyword evidence="3" id="KW-0234">DNA repair</keyword>
<feature type="region of interest" description="Disordered" evidence="4">
    <location>
        <begin position="1"/>
        <end position="25"/>
    </location>
</feature>
<sequence length="414" mass="44921">MATRQGRSEVPDSEDEPMTSSPTNTFDEAVDKLFTMAPAGPTPGAQHLVNCTHQACTQRDGYAVSDQAENLRVDRNIALVDVDESKFGQTIMQPNDATVQEGTIVEANGHRLDPNAVEASLQPACNTSSIPAEHETSMMRTMETDRVANATADEYSGEQSTGTIFNHEPLAPNEKLIEAMFDFVHDDSEQQASSEAMHSEIGGITKHGCHLPQLLHFPDIAPNDINDAQLGGQATRGEAAVPGTEDDALESESTTHTINDVSVSLPKHNPFQEHRSREDKAWSATDLTTHLSRPEPLAPTPARPTHPKTPQEITLAELKAQKATLLATLATLPALQVLIEEIASSQAELSDDNVEPTEVDIMGAANKIVKDHIKLLHEYNELKDVGQGLMGLLADQRGVRILEVQEEFGIDGKD</sequence>
<accession>A0A9P4LDK5</accession>
<dbReference type="AlphaFoldDB" id="A0A9P4LDK5"/>
<evidence type="ECO:0000256" key="1">
    <source>
        <dbReference type="ARBA" id="ARBA00008060"/>
    </source>
</evidence>
<proteinExistence type="inferred from homology"/>
<dbReference type="EMBL" id="ML976614">
    <property type="protein sequence ID" value="KAF1850928.1"/>
    <property type="molecule type" value="Genomic_DNA"/>
</dbReference>
<reference evidence="5" key="1">
    <citation type="submission" date="2020-01" db="EMBL/GenBank/DDBJ databases">
        <authorList>
            <consortium name="DOE Joint Genome Institute"/>
            <person name="Haridas S."/>
            <person name="Albert R."/>
            <person name="Binder M."/>
            <person name="Bloem J."/>
            <person name="Labutti K."/>
            <person name="Salamov A."/>
            <person name="Andreopoulos B."/>
            <person name="Baker S.E."/>
            <person name="Barry K."/>
            <person name="Bills G."/>
            <person name="Bluhm B.H."/>
            <person name="Cannon C."/>
            <person name="Castanera R."/>
            <person name="Culley D.E."/>
            <person name="Daum C."/>
            <person name="Ezra D."/>
            <person name="Gonzalez J.B."/>
            <person name="Henrissat B."/>
            <person name="Kuo A."/>
            <person name="Liang C."/>
            <person name="Lipzen A."/>
            <person name="Lutzoni F."/>
            <person name="Magnuson J."/>
            <person name="Mondo S."/>
            <person name="Nolan M."/>
            <person name="Ohm R."/>
            <person name="Pangilinan J."/>
            <person name="Park H.-J."/>
            <person name="Ramirez L."/>
            <person name="Alfaro M."/>
            <person name="Sun H."/>
            <person name="Tritt A."/>
            <person name="Yoshinaga Y."/>
            <person name="Zwiers L.-H."/>
            <person name="Turgeon B.G."/>
            <person name="Goodwin S.B."/>
            <person name="Spatafora J.W."/>
            <person name="Crous P.W."/>
            <person name="Grigoriev I.V."/>
        </authorList>
    </citation>
    <scope>NUCLEOTIDE SEQUENCE</scope>
    <source>
        <strain evidence="5">CBS 394.84</strain>
    </source>
</reference>
<evidence type="ECO:0000256" key="2">
    <source>
        <dbReference type="ARBA" id="ARBA00022763"/>
    </source>
</evidence>
<evidence type="ECO:0008006" key="7">
    <source>
        <dbReference type="Google" id="ProtNLM"/>
    </source>
</evidence>
<dbReference type="GO" id="GO:0010772">
    <property type="term" value="P:meiotic DNA recombinase assembly involved in reciprocal meiotic recombination"/>
    <property type="evidence" value="ECO:0007669"/>
    <property type="project" value="TreeGrafter"/>
</dbReference>